<dbReference type="WBParaSite" id="TREG1_115990.1">
    <property type="protein sequence ID" value="TREG1_115990.1"/>
    <property type="gene ID" value="TREG1_115990"/>
</dbReference>
<dbReference type="AlphaFoldDB" id="A0AA85IZN3"/>
<sequence length="114" mass="12975">MHNDSVKFPVIQIKFTPLFKSHTPLKLYPVENEACDSFNSIQCAHSTPMVENVISPKQLQQFGTTLTALQMYIIIKVQNWMHLTTGNTLVLFLKHPPAPLITLNSNFEIYKTTS</sequence>
<evidence type="ECO:0000313" key="1">
    <source>
        <dbReference type="Proteomes" id="UP000050795"/>
    </source>
</evidence>
<proteinExistence type="predicted"/>
<accession>A0AA85IZN3</accession>
<dbReference type="Proteomes" id="UP000050795">
    <property type="component" value="Unassembled WGS sequence"/>
</dbReference>
<protein>
    <submittedName>
        <fullName evidence="2">Uncharacterized protein</fullName>
    </submittedName>
</protein>
<keyword evidence="1" id="KW-1185">Reference proteome</keyword>
<reference evidence="2" key="2">
    <citation type="submission" date="2023-11" db="UniProtKB">
        <authorList>
            <consortium name="WormBaseParasite"/>
        </authorList>
    </citation>
    <scope>IDENTIFICATION</scope>
</reference>
<name>A0AA85IZN3_TRIRE</name>
<reference evidence="1" key="1">
    <citation type="submission" date="2022-06" db="EMBL/GenBank/DDBJ databases">
        <authorList>
            <person name="Berger JAMES D."/>
            <person name="Berger JAMES D."/>
        </authorList>
    </citation>
    <scope>NUCLEOTIDE SEQUENCE [LARGE SCALE GENOMIC DNA]</scope>
</reference>
<evidence type="ECO:0000313" key="2">
    <source>
        <dbReference type="WBParaSite" id="TREG1_115990.1"/>
    </source>
</evidence>
<organism evidence="1 2">
    <name type="scientific">Trichobilharzia regenti</name>
    <name type="common">Nasal bird schistosome</name>
    <dbReference type="NCBI Taxonomy" id="157069"/>
    <lineage>
        <taxon>Eukaryota</taxon>
        <taxon>Metazoa</taxon>
        <taxon>Spiralia</taxon>
        <taxon>Lophotrochozoa</taxon>
        <taxon>Platyhelminthes</taxon>
        <taxon>Trematoda</taxon>
        <taxon>Digenea</taxon>
        <taxon>Strigeidida</taxon>
        <taxon>Schistosomatoidea</taxon>
        <taxon>Schistosomatidae</taxon>
        <taxon>Trichobilharzia</taxon>
    </lineage>
</organism>